<evidence type="ECO:0000256" key="4">
    <source>
        <dbReference type="ARBA" id="ARBA00022842"/>
    </source>
</evidence>
<keyword evidence="4" id="KW-0460">Magnesium</keyword>
<keyword evidence="7" id="KW-1185">Reference proteome</keyword>
<comment type="caution">
    <text evidence="6">The sequence shown here is derived from an EMBL/GenBank/DDBJ whole genome shotgun (WGS) entry which is preliminary data.</text>
</comment>
<dbReference type="InterPro" id="IPR029060">
    <property type="entry name" value="PIN-like_dom_sf"/>
</dbReference>
<evidence type="ECO:0000256" key="1">
    <source>
        <dbReference type="ARBA" id="ARBA00022722"/>
    </source>
</evidence>
<evidence type="ECO:0000256" key="3">
    <source>
        <dbReference type="ARBA" id="ARBA00022801"/>
    </source>
</evidence>
<evidence type="ECO:0000313" key="7">
    <source>
        <dbReference type="Proteomes" id="UP001487305"/>
    </source>
</evidence>
<gene>
    <name evidence="6" type="ORF">AAA083_00865</name>
</gene>
<dbReference type="EMBL" id="JBBNOP010000001">
    <property type="protein sequence ID" value="MEQ3361519.1"/>
    <property type="molecule type" value="Genomic_DNA"/>
</dbReference>
<dbReference type="RefSeq" id="WP_102375545.1">
    <property type="nucleotide sequence ID" value="NZ_JBBNOP010000001.1"/>
</dbReference>
<keyword evidence="2" id="KW-0479">Metal-binding</keyword>
<evidence type="ECO:0000313" key="6">
    <source>
        <dbReference type="EMBL" id="MEQ3361519.1"/>
    </source>
</evidence>
<proteinExistence type="predicted"/>
<keyword evidence="1" id="KW-0540">Nuclease</keyword>
<sequence length="135" mass="15391">MTYIILDTNVLVSALWQHLDYGNPARLVRLCIERRFGLVYSAAMYREYEAVLARPKFAFDRAEVDAILGTVRTFGCCADPVVRGYAFPLCRDLDDQKFYDAAQCWDAILVTGNTKHFPDDQRACTPADFLANRQL</sequence>
<organism evidence="6 7">
    <name type="scientific">Raoultibacter massiliensis</name>
    <dbReference type="NCBI Taxonomy" id="1852371"/>
    <lineage>
        <taxon>Bacteria</taxon>
        <taxon>Bacillati</taxon>
        <taxon>Actinomycetota</taxon>
        <taxon>Coriobacteriia</taxon>
        <taxon>Eggerthellales</taxon>
        <taxon>Eggerthellaceae</taxon>
        <taxon>Raoultibacter</taxon>
    </lineage>
</organism>
<dbReference type="Pfam" id="PF13470">
    <property type="entry name" value="PIN_3"/>
    <property type="match status" value="1"/>
</dbReference>
<dbReference type="PANTHER" id="PTHR34610">
    <property type="entry name" value="SSL7007 PROTEIN"/>
    <property type="match status" value="1"/>
</dbReference>
<dbReference type="NCBIfam" id="TIGR00305">
    <property type="entry name" value="putative toxin-antitoxin system toxin component, PIN family"/>
    <property type="match status" value="1"/>
</dbReference>
<dbReference type="InterPro" id="IPR002850">
    <property type="entry name" value="PIN_toxin-like"/>
</dbReference>
<name>A0ABV1J8X8_9ACTN</name>
<dbReference type="InterPro" id="IPR002716">
    <property type="entry name" value="PIN_dom"/>
</dbReference>
<evidence type="ECO:0000259" key="5">
    <source>
        <dbReference type="Pfam" id="PF13470"/>
    </source>
</evidence>
<keyword evidence="3" id="KW-0378">Hydrolase</keyword>
<protein>
    <submittedName>
        <fullName evidence="6">Toxin-antitoxin system toxin component, PIN family</fullName>
    </submittedName>
</protein>
<dbReference type="Proteomes" id="UP001487305">
    <property type="component" value="Unassembled WGS sequence"/>
</dbReference>
<evidence type="ECO:0000256" key="2">
    <source>
        <dbReference type="ARBA" id="ARBA00022723"/>
    </source>
</evidence>
<dbReference type="SUPFAM" id="SSF88723">
    <property type="entry name" value="PIN domain-like"/>
    <property type="match status" value="1"/>
</dbReference>
<feature type="domain" description="PIN" evidence="5">
    <location>
        <begin position="4"/>
        <end position="115"/>
    </location>
</feature>
<dbReference type="PANTHER" id="PTHR34610:SF3">
    <property type="entry name" value="SSL7007 PROTEIN"/>
    <property type="match status" value="1"/>
</dbReference>
<accession>A0ABV1J8X8</accession>
<reference evidence="6 7" key="1">
    <citation type="submission" date="2024-04" db="EMBL/GenBank/DDBJ databases">
        <title>Human intestinal bacterial collection.</title>
        <authorList>
            <person name="Pauvert C."/>
            <person name="Hitch T.C.A."/>
            <person name="Clavel T."/>
        </authorList>
    </citation>
    <scope>NUCLEOTIDE SEQUENCE [LARGE SCALE GENOMIC DNA]</scope>
    <source>
        <strain evidence="6 7">CLA-KB-H42</strain>
    </source>
</reference>